<proteinExistence type="inferred from homology"/>
<evidence type="ECO:0000313" key="8">
    <source>
        <dbReference type="EMBL" id="RHF53371.1"/>
    </source>
</evidence>
<comment type="pathway">
    <text evidence="2">Porphyrin-containing compound metabolism.</text>
</comment>
<dbReference type="Gene3D" id="3.30.70.3460">
    <property type="match status" value="1"/>
</dbReference>
<evidence type="ECO:0000256" key="5">
    <source>
        <dbReference type="ARBA" id="ARBA00048470"/>
    </source>
</evidence>
<dbReference type="InterPro" id="IPR050684">
    <property type="entry name" value="HTH-Siroheme_Decarb"/>
</dbReference>
<feature type="domain" description="Siroheme decarboxylase AsnC-like ligand binding" evidence="6">
    <location>
        <begin position="77"/>
        <end position="161"/>
    </location>
</feature>
<evidence type="ECO:0000313" key="9">
    <source>
        <dbReference type="Proteomes" id="UP000283442"/>
    </source>
</evidence>
<evidence type="ECO:0000256" key="3">
    <source>
        <dbReference type="ARBA" id="ARBA00023457"/>
    </source>
</evidence>
<dbReference type="PANTHER" id="PTHR43413:SF1">
    <property type="entry name" value="SIROHEME DECARBOXYLASE NIRL SUBUNIT"/>
    <property type="match status" value="1"/>
</dbReference>
<dbReference type="InterPro" id="IPR053953">
    <property type="entry name" value="NirdL-like_HTH"/>
</dbReference>
<gene>
    <name evidence="8" type="ORF">DW674_00465</name>
</gene>
<dbReference type="InterPro" id="IPR036390">
    <property type="entry name" value="WH_DNA-bd_sf"/>
</dbReference>
<comment type="catalytic activity">
    <reaction evidence="5">
        <text>siroheme + 2 H(+) = 12,18-didecarboxysiroheme + 2 CO2</text>
        <dbReference type="Rhea" id="RHEA:19093"/>
        <dbReference type="ChEBI" id="CHEBI:15378"/>
        <dbReference type="ChEBI" id="CHEBI:16526"/>
        <dbReference type="ChEBI" id="CHEBI:60052"/>
        <dbReference type="ChEBI" id="CHEBI:140497"/>
        <dbReference type="EC" id="4.1.1.111"/>
    </reaction>
</comment>
<comment type="caution">
    <text evidence="8">The sequence shown here is derived from an EMBL/GenBank/DDBJ whole genome shotgun (WGS) entry which is preliminary data.</text>
</comment>
<dbReference type="OrthoDB" id="9806536at2"/>
<dbReference type="SUPFAM" id="SSF46785">
    <property type="entry name" value="Winged helix' DNA-binding domain"/>
    <property type="match status" value="1"/>
</dbReference>
<dbReference type="RefSeq" id="WP_118174355.1">
    <property type="nucleotide sequence ID" value="NZ_CAMKFF010000001.1"/>
</dbReference>
<dbReference type="EC" id="4.1.1.111" evidence="4"/>
<accession>A0A414NZD6</accession>
<evidence type="ECO:0000256" key="4">
    <source>
        <dbReference type="ARBA" id="ARBA00023471"/>
    </source>
</evidence>
<evidence type="ECO:0000256" key="2">
    <source>
        <dbReference type="ARBA" id="ARBA00023444"/>
    </source>
</evidence>
<dbReference type="Proteomes" id="UP000283442">
    <property type="component" value="Unassembled WGS sequence"/>
</dbReference>
<dbReference type="InterPro" id="IPR040523">
    <property type="entry name" value="AsnC_trans_reg2"/>
</dbReference>
<dbReference type="InterPro" id="IPR019888">
    <property type="entry name" value="Tscrpt_reg_AsnC-like"/>
</dbReference>
<dbReference type="Pfam" id="PF22451">
    <property type="entry name" value="NirdL-like_HTH"/>
    <property type="match status" value="1"/>
</dbReference>
<feature type="domain" description="Siroheme decarboxylase NirL-like HTH" evidence="7">
    <location>
        <begin position="20"/>
        <end position="66"/>
    </location>
</feature>
<evidence type="ECO:0000259" key="7">
    <source>
        <dbReference type="Pfam" id="PF22451"/>
    </source>
</evidence>
<dbReference type="GO" id="GO:0016829">
    <property type="term" value="F:lyase activity"/>
    <property type="evidence" value="ECO:0007669"/>
    <property type="project" value="UniProtKB-KW"/>
</dbReference>
<dbReference type="AlphaFoldDB" id="A0A414NZD6"/>
<organism evidence="8 9">
    <name type="scientific">Mitsuokella multacida</name>
    <dbReference type="NCBI Taxonomy" id="52226"/>
    <lineage>
        <taxon>Bacteria</taxon>
        <taxon>Bacillati</taxon>
        <taxon>Bacillota</taxon>
        <taxon>Negativicutes</taxon>
        <taxon>Selenomonadales</taxon>
        <taxon>Selenomonadaceae</taxon>
        <taxon>Mitsuokella</taxon>
    </lineage>
</organism>
<protein>
    <recommendedName>
        <fullName evidence="4">siroheme decarboxylase</fullName>
        <ecNumber evidence="4">4.1.1.111</ecNumber>
    </recommendedName>
</protein>
<keyword evidence="1" id="KW-0456">Lyase</keyword>
<dbReference type="Pfam" id="PF17805">
    <property type="entry name" value="AsnC_trans_reg2"/>
    <property type="match status" value="1"/>
</dbReference>
<dbReference type="EMBL" id="QRHE01000001">
    <property type="protein sequence ID" value="RHF53371.1"/>
    <property type="molecule type" value="Genomic_DNA"/>
</dbReference>
<comment type="similarity">
    <text evidence="3">Belongs to the Ahb/Nir family.</text>
</comment>
<reference evidence="8 9" key="1">
    <citation type="submission" date="2018-08" db="EMBL/GenBank/DDBJ databases">
        <title>A genome reference for cultivated species of the human gut microbiota.</title>
        <authorList>
            <person name="Zou Y."/>
            <person name="Xue W."/>
            <person name="Luo G."/>
        </authorList>
    </citation>
    <scope>NUCLEOTIDE SEQUENCE [LARGE SCALE GENOMIC DNA]</scope>
    <source>
        <strain evidence="8 9">AM25-21AC</strain>
    </source>
</reference>
<evidence type="ECO:0000256" key="1">
    <source>
        <dbReference type="ARBA" id="ARBA00023239"/>
    </source>
</evidence>
<sequence>MAEHRTTNGNHENNAINELDKKIICALQGDFPLVAEPYKVLAEKAGVSEELFLERVKAMEEEKKIRKMGAVLRHREVGFSSNVLVAWKVDPERLDEVAKQMAASPSVSHCYDRTTAPDWPYNLYTMVHGHSREECERIVAGLAAETGVEERAMLYTKREWKKVSMRYFQES</sequence>
<dbReference type="PANTHER" id="PTHR43413">
    <property type="entry name" value="TRANSCRIPTIONAL REGULATOR, ASNC FAMILY"/>
    <property type="match status" value="1"/>
</dbReference>
<name>A0A414NZD6_9FIRM</name>
<evidence type="ECO:0000259" key="6">
    <source>
        <dbReference type="Pfam" id="PF17805"/>
    </source>
</evidence>
<dbReference type="SMART" id="SM00344">
    <property type="entry name" value="HTH_ASNC"/>
    <property type="match status" value="1"/>
</dbReference>